<organism evidence="2 3">
    <name type="scientific">Kitasatospora cathayae</name>
    <dbReference type="NCBI Taxonomy" id="3004092"/>
    <lineage>
        <taxon>Bacteria</taxon>
        <taxon>Bacillati</taxon>
        <taxon>Actinomycetota</taxon>
        <taxon>Actinomycetes</taxon>
        <taxon>Kitasatosporales</taxon>
        <taxon>Streptomycetaceae</taxon>
        <taxon>Kitasatospora</taxon>
    </lineage>
</organism>
<protein>
    <submittedName>
        <fullName evidence="2">Uncharacterized protein</fullName>
    </submittedName>
</protein>
<evidence type="ECO:0000313" key="3">
    <source>
        <dbReference type="Proteomes" id="UP001212821"/>
    </source>
</evidence>
<dbReference type="RefSeq" id="WP_270150208.1">
    <property type="nucleotide sequence ID" value="NZ_CP115450.1"/>
</dbReference>
<evidence type="ECO:0000313" key="2">
    <source>
        <dbReference type="EMBL" id="WBP91059.1"/>
    </source>
</evidence>
<evidence type="ECO:0000256" key="1">
    <source>
        <dbReference type="SAM" id="MobiDB-lite"/>
    </source>
</evidence>
<proteinExistence type="predicted"/>
<dbReference type="EMBL" id="CP115450">
    <property type="protein sequence ID" value="WBP91059.1"/>
    <property type="molecule type" value="Genomic_DNA"/>
</dbReference>
<feature type="compositionally biased region" description="Low complexity" evidence="1">
    <location>
        <begin position="1"/>
        <end position="10"/>
    </location>
</feature>
<accession>A0ABY7QFM9</accession>
<feature type="region of interest" description="Disordered" evidence="1">
    <location>
        <begin position="1"/>
        <end position="24"/>
    </location>
</feature>
<name>A0ABY7QFM9_9ACTN</name>
<keyword evidence="3" id="KW-1185">Reference proteome</keyword>
<reference evidence="3" key="1">
    <citation type="submission" date="2022-12" db="EMBL/GenBank/DDBJ databases">
        <authorList>
            <person name="Mo P."/>
        </authorList>
    </citation>
    <scope>NUCLEOTIDE SEQUENCE [LARGE SCALE GENOMIC DNA]</scope>
    <source>
        <strain evidence="3">HUAS 3-15</strain>
    </source>
</reference>
<dbReference type="Proteomes" id="UP001212821">
    <property type="component" value="Chromosome"/>
</dbReference>
<sequence length="48" mass="5408">MTATRPSPTHCRPRHPHRHHPEDLAPLAAMAETADAYWRTRSAAAHRA</sequence>
<gene>
    <name evidence="2" type="ORF">O1G21_37785</name>
</gene>